<evidence type="ECO:0000313" key="2">
    <source>
        <dbReference type="EMBL" id="CRL16973.1"/>
    </source>
</evidence>
<reference evidence="3 5" key="3">
    <citation type="journal article" date="2018" name="Genome Announc.">
        <title>Draft Genome Sequence of Lactobacillus paracasei DUP 13076, Which Exhibits Potent Antipathogenic Effects against Salmonella enterica Serovars Enteritidis, Typhimurium, and Heidelberg.</title>
        <authorList>
            <person name="Muyyarikkandy M.S."/>
            <person name="Alqahtani F.H."/>
            <person name="Mandoiu I."/>
            <person name="Amalaradjou M.A."/>
        </authorList>
    </citation>
    <scope>NUCLEOTIDE SEQUENCE [LARGE SCALE GENOMIC DNA]</scope>
    <source>
        <strain evidence="3 5">DUP 13076</strain>
    </source>
</reference>
<keyword evidence="3" id="KW-0813">Transport</keyword>
<evidence type="ECO:0000313" key="6">
    <source>
        <dbReference type="Proteomes" id="UP000237433"/>
    </source>
</evidence>
<evidence type="ECO:0000313" key="3">
    <source>
        <dbReference type="EMBL" id="PLC46615.1"/>
    </source>
</evidence>
<dbReference type="KEGG" id="lcs:LCBD_0421"/>
<evidence type="ECO:0000313" key="5">
    <source>
        <dbReference type="Proteomes" id="UP000234512"/>
    </source>
</evidence>
<dbReference type="EMBL" id="LGIY01000014">
    <property type="protein sequence ID" value="POE42759.1"/>
    <property type="molecule type" value="Genomic_DNA"/>
</dbReference>
<sequence length="336" mass="36471">MSDLRRFVNDPEKVVEDELNGYLLVHGDQVRRSERNARVLVNRQRNPHRKVALISGGGSGHEPAFLGYLGKGYLDAVAVGEVFASPPADAFLDAALEANIDGEVIALIGNYAGDVMNMKMAAAKAGRQNVRIHILTSKDDIASAPKEEIDRRYGMAAGFFTWRFAGYLADQGLDAEEIVARVENLSNSIRSIVVGLSSLEIPSAGKENFVVPEGKMEFGIGHHGEAAIDTPELMSANMIGKKMTEALLNDYALERSTSFVAMISGLGATPPMEQYIMADAVNQAFKTLNHSLSKVYVGNFITSLNMNGISLTLVPAESQLVSSLETPYQPNEFKTF</sequence>
<dbReference type="PATRIC" id="fig|1597.20.peg.425"/>
<accession>A0A125U4U4</accession>
<dbReference type="PANTHER" id="PTHR28629">
    <property type="entry name" value="TRIOKINASE/FMN CYCLASE"/>
    <property type="match status" value="1"/>
</dbReference>
<evidence type="ECO:0000313" key="4">
    <source>
        <dbReference type="EMBL" id="POE42759.1"/>
    </source>
</evidence>
<reference evidence="2" key="1">
    <citation type="journal article" date="2015" name="Front. Microbiol.">
        <title>The vaginal isolate Lactobacillus paracasei LPC-S01 (DSM 26760) is suitable for oral administration.</title>
        <authorList>
            <person name="Balzaretti S."/>
            <person name="Taverniti V."/>
            <person name="Rondini G."/>
            <person name="Marcolegio G."/>
            <person name="Minuzzo M."/>
            <person name="Remagni M.C."/>
            <person name="Fiore W."/>
            <person name="Arioli S."/>
            <person name="Guglielmetti S."/>
        </authorList>
    </citation>
    <scope>NUCLEOTIDE SEQUENCE</scope>
    <source>
        <strain evidence="2">LPC-S01</strain>
    </source>
</reference>
<keyword evidence="2" id="KW-0808">Transferase</keyword>
<accession>A0A0K1MRG5</accession>
<dbReference type="Proteomes" id="UP000234512">
    <property type="component" value="Unassembled WGS sequence"/>
</dbReference>
<gene>
    <name evidence="4" type="ORF">ACX51_09340</name>
    <name evidence="3" type="ORF">C0Q90_07320</name>
</gene>
<dbReference type="CDD" id="cd01427">
    <property type="entry name" value="HAD_like"/>
    <property type="match status" value="1"/>
</dbReference>
<dbReference type="Gene3D" id="3.40.50.10440">
    <property type="entry name" value="Dihydroxyacetone kinase, domain 1"/>
    <property type="match status" value="1"/>
</dbReference>
<dbReference type="GO" id="GO:0004371">
    <property type="term" value="F:glycerone kinase activity"/>
    <property type="evidence" value="ECO:0007669"/>
    <property type="project" value="InterPro"/>
</dbReference>
<dbReference type="EMBL" id="PKQJ01000006">
    <property type="protein sequence ID" value="PLC46615.1"/>
    <property type="molecule type" value="Genomic_DNA"/>
</dbReference>
<feature type="domain" description="DhaK" evidence="1">
    <location>
        <begin position="10"/>
        <end position="333"/>
    </location>
</feature>
<proteinExistence type="predicted"/>
<dbReference type="EMBL" id="LN846901">
    <property type="protein sequence ID" value="CRL16973.1"/>
    <property type="molecule type" value="Genomic_DNA"/>
</dbReference>
<dbReference type="PROSITE" id="PS51481">
    <property type="entry name" value="DHAK"/>
    <property type="match status" value="1"/>
</dbReference>
<reference evidence="4 6" key="2">
    <citation type="journal article" date="2015" name="J. Am. Soc. Brew. Chem.">
        <title>Dissolved carbon dioxide selects for lactic acid bacteria able to grow in and spoil packaged beer.</title>
        <authorList>
            <person name="Bergsveinson J."/>
            <person name="Redekop A."/>
            <person name="Zoerb S."/>
            <person name="Ziola B."/>
        </authorList>
    </citation>
    <scope>NUCLEOTIDE SEQUENCE [LARGE SCALE GENOMIC DNA]</scope>
    <source>
        <strain evidence="4 6">CCC B1205</strain>
    </source>
</reference>
<accession>K0N273</accession>
<protein>
    <submittedName>
        <fullName evidence="3">PTS sugar transporter</fullName>
    </submittedName>
    <submittedName>
        <fullName evidence="2">PTS-dependent dihydroxyacetone kinase,dihydroxyacetone binding subunit</fullName>
    </submittedName>
</protein>
<dbReference type="KEGG" id="lce:LC2W_0416"/>
<dbReference type="PANTHER" id="PTHR28629:SF4">
    <property type="entry name" value="TRIOKINASE_FMN CYCLASE"/>
    <property type="match status" value="1"/>
</dbReference>
<dbReference type="RefSeq" id="WP_003586805.1">
    <property type="nucleotide sequence ID" value="NC_010999.1"/>
</dbReference>
<dbReference type="InterPro" id="IPR004006">
    <property type="entry name" value="DhaK_dom"/>
</dbReference>
<keyword evidence="3" id="KW-0762">Sugar transport</keyword>
<dbReference type="AlphaFoldDB" id="A0A0K1MRG5"/>
<dbReference type="Pfam" id="PF02733">
    <property type="entry name" value="Dak1"/>
    <property type="match status" value="1"/>
</dbReference>
<dbReference type="Gene3D" id="3.30.1180.20">
    <property type="entry name" value="Dihydroxyacetone kinase, domain 2"/>
    <property type="match status" value="1"/>
</dbReference>
<dbReference type="SUPFAM" id="SSF82549">
    <property type="entry name" value="DAK1/DegV-like"/>
    <property type="match status" value="1"/>
</dbReference>
<dbReference type="GO" id="GO:0005829">
    <property type="term" value="C:cytosol"/>
    <property type="evidence" value="ECO:0007669"/>
    <property type="project" value="TreeGrafter"/>
</dbReference>
<organism evidence="2">
    <name type="scientific">Lacticaseibacillus paracasei</name>
    <name type="common">Lactobacillus paracasei</name>
    <dbReference type="NCBI Taxonomy" id="1597"/>
    <lineage>
        <taxon>Bacteria</taxon>
        <taxon>Bacillati</taxon>
        <taxon>Bacillota</taxon>
        <taxon>Bacilli</taxon>
        <taxon>Lactobacillales</taxon>
        <taxon>Lactobacillaceae</taxon>
        <taxon>Lacticaseibacillus</taxon>
    </lineage>
</organism>
<name>A0A0K1MRG5_LACPA</name>
<dbReference type="Proteomes" id="UP000237433">
    <property type="component" value="Unassembled WGS sequence"/>
</dbReference>
<keyword evidence="2" id="KW-0418">Kinase</keyword>
<dbReference type="GO" id="GO:0019563">
    <property type="term" value="P:glycerol catabolic process"/>
    <property type="evidence" value="ECO:0007669"/>
    <property type="project" value="TreeGrafter"/>
</dbReference>
<evidence type="ECO:0000259" key="1">
    <source>
        <dbReference type="PROSITE" id="PS51481"/>
    </source>
</evidence>
<dbReference type="InterPro" id="IPR050861">
    <property type="entry name" value="Dihydroxyacetone_Kinase"/>
</dbReference>